<accession>A0ABU4XMA8</accession>
<dbReference type="InterPro" id="IPR000182">
    <property type="entry name" value="GNAT_dom"/>
</dbReference>
<dbReference type="Proteomes" id="UP001271780">
    <property type="component" value="Unassembled WGS sequence"/>
</dbReference>
<dbReference type="InterPro" id="IPR016181">
    <property type="entry name" value="Acyl_CoA_acyltransferase"/>
</dbReference>
<dbReference type="CDD" id="cd04301">
    <property type="entry name" value="NAT_SF"/>
    <property type="match status" value="1"/>
</dbReference>
<dbReference type="PROSITE" id="PS51186">
    <property type="entry name" value="GNAT"/>
    <property type="match status" value="1"/>
</dbReference>
<feature type="domain" description="N-acetyltransferase" evidence="1">
    <location>
        <begin position="14"/>
        <end position="160"/>
    </location>
</feature>
<gene>
    <name evidence="2" type="ORF">RFM27_26875</name>
</gene>
<comment type="caution">
    <text evidence="2">The sequence shown here is derived from an EMBL/GenBank/DDBJ whole genome shotgun (WGS) entry which is preliminary data.</text>
</comment>
<evidence type="ECO:0000313" key="3">
    <source>
        <dbReference type="Proteomes" id="UP001271780"/>
    </source>
</evidence>
<organism evidence="2 3">
    <name type="scientific">Mesorhizobium dulcispinae</name>
    <dbReference type="NCBI Taxonomy" id="3072316"/>
    <lineage>
        <taxon>Bacteria</taxon>
        <taxon>Pseudomonadati</taxon>
        <taxon>Pseudomonadota</taxon>
        <taxon>Alphaproteobacteria</taxon>
        <taxon>Hyphomicrobiales</taxon>
        <taxon>Phyllobacteriaceae</taxon>
        <taxon>Mesorhizobium</taxon>
    </lineage>
</organism>
<protein>
    <recommendedName>
        <fullName evidence="1">N-acetyltransferase domain-containing protein</fullName>
    </recommendedName>
</protein>
<evidence type="ECO:0000259" key="1">
    <source>
        <dbReference type="PROSITE" id="PS51186"/>
    </source>
</evidence>
<dbReference type="Pfam" id="PF00583">
    <property type="entry name" value="Acetyltransf_1"/>
    <property type="match status" value="1"/>
</dbReference>
<dbReference type="Gene3D" id="3.40.630.30">
    <property type="match status" value="1"/>
</dbReference>
<dbReference type="RefSeq" id="WP_320253263.1">
    <property type="nucleotide sequence ID" value="NZ_JAVIIX010000021.1"/>
</dbReference>
<sequence>MINDPSFASTLSERVPQPYLPIDAFAIYGWLERAGVHQFYPNFQPWFFGKVVPGLHTGERHIVTTYVEGTLAGVAICKRAETERKLCTLWVAPALRERGVAKSLARCAFDWLESDRPLFTVPEERIAEFAGLLRVWGFSPPQVYPSLYRWNRAEYVFNGPVGIPDH</sequence>
<evidence type="ECO:0000313" key="2">
    <source>
        <dbReference type="EMBL" id="MDX8475713.1"/>
    </source>
</evidence>
<dbReference type="EMBL" id="JAVIIZ010000022">
    <property type="protein sequence ID" value="MDX8475713.1"/>
    <property type="molecule type" value="Genomic_DNA"/>
</dbReference>
<reference evidence="2 3" key="1">
    <citation type="submission" date="2023-08" db="EMBL/GenBank/DDBJ databases">
        <title>Implementing the SeqCode for naming new Mesorhizobium species isolated from Vachellia karroo root nodules.</title>
        <authorList>
            <person name="Van Lill M."/>
        </authorList>
    </citation>
    <scope>NUCLEOTIDE SEQUENCE [LARGE SCALE GENOMIC DNA]</scope>
    <source>
        <strain evidence="2 3">VK23A</strain>
    </source>
</reference>
<dbReference type="SUPFAM" id="SSF55729">
    <property type="entry name" value="Acyl-CoA N-acyltransferases (Nat)"/>
    <property type="match status" value="1"/>
</dbReference>
<keyword evidence="3" id="KW-1185">Reference proteome</keyword>
<proteinExistence type="predicted"/>
<name>A0ABU4XMA8_9HYPH</name>